<dbReference type="Gene3D" id="3.40.50.150">
    <property type="entry name" value="Vaccinia Virus protein VP39"/>
    <property type="match status" value="1"/>
</dbReference>
<sequence>MDRLDAILAGMALTARAPDTQRAQTRYRMGLVDTWAIPEGASVLEIGCGQGDMTAVLAEAVGPTGRVVALDNADPSYGSPVSIGESMDHLKASPLGDRVDARFLADVLDESLDFPADSFDFVVMSHCSWYFESVEGFEAVLRRIRPWALRLCFAEWDLRPRSLDQMPHLLAVLVQGQVEATSERGDGNVRTPSSHEGLLRSLARSGWGPSAESSVDTSDMQDADWEIDACFRIVEERGEGLPGLVRDFVYSQVDVLRGLARERGNTPLPSYVLVAERV</sequence>
<dbReference type="Pfam" id="PF13649">
    <property type="entry name" value="Methyltransf_25"/>
    <property type="match status" value="1"/>
</dbReference>
<evidence type="ECO:0000259" key="1">
    <source>
        <dbReference type="Pfam" id="PF13649"/>
    </source>
</evidence>
<feature type="domain" description="Methyltransferase" evidence="1">
    <location>
        <begin position="43"/>
        <end position="145"/>
    </location>
</feature>
<name>A0A2T0SP24_9PSEU</name>
<protein>
    <submittedName>
        <fullName evidence="2">Methyltransferase family protein</fullName>
    </submittedName>
</protein>
<dbReference type="CDD" id="cd02440">
    <property type="entry name" value="AdoMet_MTases"/>
    <property type="match status" value="1"/>
</dbReference>
<gene>
    <name evidence="2" type="ORF">CLV43_11475</name>
</gene>
<keyword evidence="3" id="KW-1185">Reference proteome</keyword>
<dbReference type="SUPFAM" id="SSF53335">
    <property type="entry name" value="S-adenosyl-L-methionine-dependent methyltransferases"/>
    <property type="match status" value="1"/>
</dbReference>
<reference evidence="2 3" key="1">
    <citation type="submission" date="2018-03" db="EMBL/GenBank/DDBJ databases">
        <title>Genomic Encyclopedia of Archaeal and Bacterial Type Strains, Phase II (KMG-II): from individual species to whole genera.</title>
        <authorList>
            <person name="Goeker M."/>
        </authorList>
    </citation>
    <scope>NUCLEOTIDE SEQUENCE [LARGE SCALE GENOMIC DNA]</scope>
    <source>
        <strain evidence="2 3">DSM 44720</strain>
    </source>
</reference>
<proteinExistence type="predicted"/>
<keyword evidence="2" id="KW-0489">Methyltransferase</keyword>
<evidence type="ECO:0000313" key="2">
    <source>
        <dbReference type="EMBL" id="PRY35157.1"/>
    </source>
</evidence>
<evidence type="ECO:0000313" key="3">
    <source>
        <dbReference type="Proteomes" id="UP000239494"/>
    </source>
</evidence>
<accession>A0A2T0SP24</accession>
<dbReference type="GO" id="GO:0032259">
    <property type="term" value="P:methylation"/>
    <property type="evidence" value="ECO:0007669"/>
    <property type="project" value="UniProtKB-KW"/>
</dbReference>
<dbReference type="EMBL" id="PVTF01000014">
    <property type="protein sequence ID" value="PRY35157.1"/>
    <property type="molecule type" value="Genomic_DNA"/>
</dbReference>
<comment type="caution">
    <text evidence="2">The sequence shown here is derived from an EMBL/GenBank/DDBJ whole genome shotgun (WGS) entry which is preliminary data.</text>
</comment>
<dbReference type="GO" id="GO:0008168">
    <property type="term" value="F:methyltransferase activity"/>
    <property type="evidence" value="ECO:0007669"/>
    <property type="project" value="UniProtKB-KW"/>
</dbReference>
<dbReference type="RefSeq" id="WP_211304746.1">
    <property type="nucleotide sequence ID" value="NZ_PVTF01000014.1"/>
</dbReference>
<dbReference type="AlphaFoldDB" id="A0A2T0SP24"/>
<dbReference type="InterPro" id="IPR029063">
    <property type="entry name" value="SAM-dependent_MTases_sf"/>
</dbReference>
<dbReference type="InterPro" id="IPR041698">
    <property type="entry name" value="Methyltransf_25"/>
</dbReference>
<dbReference type="Proteomes" id="UP000239494">
    <property type="component" value="Unassembled WGS sequence"/>
</dbReference>
<keyword evidence="2" id="KW-0808">Transferase</keyword>
<organism evidence="2 3">
    <name type="scientific">Umezawaea tangerina</name>
    <dbReference type="NCBI Taxonomy" id="84725"/>
    <lineage>
        <taxon>Bacteria</taxon>
        <taxon>Bacillati</taxon>
        <taxon>Actinomycetota</taxon>
        <taxon>Actinomycetes</taxon>
        <taxon>Pseudonocardiales</taxon>
        <taxon>Pseudonocardiaceae</taxon>
        <taxon>Umezawaea</taxon>
    </lineage>
</organism>